<reference evidence="8 9" key="1">
    <citation type="submission" date="2019-09" db="EMBL/GenBank/DDBJ databases">
        <title>Bird 10,000 Genomes (B10K) Project - Family phase.</title>
        <authorList>
            <person name="Zhang G."/>
        </authorList>
    </citation>
    <scope>NUCLEOTIDE SEQUENCE [LARGE SCALE GENOMIC DNA]</scope>
    <source>
        <strain evidence="8">B10K-DU-001-55</strain>
        <tissue evidence="8">Muscle</tissue>
    </source>
</reference>
<evidence type="ECO:0000256" key="3">
    <source>
        <dbReference type="ARBA" id="ARBA00022525"/>
    </source>
</evidence>
<dbReference type="PROSITE" id="PS51257">
    <property type="entry name" value="PROKAR_LIPOPROTEIN"/>
    <property type="match status" value="1"/>
</dbReference>
<feature type="chain" id="PRO_5029663793" evidence="7">
    <location>
        <begin position="26"/>
        <end position="97"/>
    </location>
</feature>
<comment type="similarity">
    <text evidence="2">Belongs to the parathyroid hormone family.</text>
</comment>
<dbReference type="SMART" id="SM00087">
    <property type="entry name" value="PTH"/>
    <property type="match status" value="1"/>
</dbReference>
<feature type="region of interest" description="Disordered" evidence="6">
    <location>
        <begin position="75"/>
        <end position="97"/>
    </location>
</feature>
<evidence type="ECO:0000313" key="8">
    <source>
        <dbReference type="EMBL" id="NXP52590.1"/>
    </source>
</evidence>
<evidence type="ECO:0000256" key="2">
    <source>
        <dbReference type="ARBA" id="ARBA00006307"/>
    </source>
</evidence>
<dbReference type="GO" id="GO:0005179">
    <property type="term" value="F:hormone activity"/>
    <property type="evidence" value="ECO:0007669"/>
    <property type="project" value="UniProtKB-KW"/>
</dbReference>
<dbReference type="InterPro" id="IPR003626">
    <property type="entry name" value="PTH-rel"/>
</dbReference>
<evidence type="ECO:0000256" key="6">
    <source>
        <dbReference type="SAM" id="MobiDB-lite"/>
    </source>
</evidence>
<feature type="non-terminal residue" evidence="8">
    <location>
        <position position="1"/>
    </location>
</feature>
<evidence type="ECO:0000256" key="5">
    <source>
        <dbReference type="ARBA" id="ARBA00022702"/>
    </source>
</evidence>
<dbReference type="Proteomes" id="UP000590868">
    <property type="component" value="Unassembled WGS sequence"/>
</dbReference>
<evidence type="ECO:0000256" key="7">
    <source>
        <dbReference type="SAM" id="SignalP"/>
    </source>
</evidence>
<comment type="subcellular location">
    <subcellularLocation>
        <location evidence="1">Secreted</location>
    </subcellularLocation>
</comment>
<dbReference type="GO" id="GO:0005576">
    <property type="term" value="C:extracellular region"/>
    <property type="evidence" value="ECO:0007669"/>
    <property type="project" value="UniProtKB-SubCell"/>
</dbReference>
<keyword evidence="5" id="KW-0372">Hormone</keyword>
<dbReference type="PANTHER" id="PTHR17223:SF0">
    <property type="entry name" value="PARATHYROID HORMONE-RELATED PROTEIN"/>
    <property type="match status" value="1"/>
</dbReference>
<keyword evidence="7" id="KW-0732">Signal</keyword>
<sequence length="97" mass="10897">MFLPQRSLQMVTLLAIGFFACSATCQDTENKRAVTEHQLMHDKGRAFQGLKRLMWLHNALGSVHTASSRDISLAGDTWDSRKSQDPSGLYNSISREE</sequence>
<evidence type="ECO:0000256" key="4">
    <source>
        <dbReference type="ARBA" id="ARBA00022685"/>
    </source>
</evidence>
<evidence type="ECO:0000313" key="9">
    <source>
        <dbReference type="Proteomes" id="UP000590868"/>
    </source>
</evidence>
<accession>A0A7L2B517</accession>
<protein>
    <submittedName>
        <fullName evidence="8">PTH4 protein</fullName>
    </submittedName>
</protein>
<keyword evidence="3" id="KW-0964">Secreted</keyword>
<dbReference type="GO" id="GO:0030282">
    <property type="term" value="P:bone mineralization"/>
    <property type="evidence" value="ECO:0007669"/>
    <property type="project" value="InterPro"/>
</dbReference>
<organism evidence="8 9">
    <name type="scientific">Heliornis fulica</name>
    <name type="common">sungrebe</name>
    <dbReference type="NCBI Taxonomy" id="54369"/>
    <lineage>
        <taxon>Eukaryota</taxon>
        <taxon>Metazoa</taxon>
        <taxon>Chordata</taxon>
        <taxon>Craniata</taxon>
        <taxon>Vertebrata</taxon>
        <taxon>Euteleostomi</taxon>
        <taxon>Archelosauria</taxon>
        <taxon>Archosauria</taxon>
        <taxon>Dinosauria</taxon>
        <taxon>Saurischia</taxon>
        <taxon>Theropoda</taxon>
        <taxon>Coelurosauria</taxon>
        <taxon>Aves</taxon>
        <taxon>Neognathae</taxon>
        <taxon>Neoaves</taxon>
        <taxon>Gruiformes</taxon>
        <taxon>Heliornithidae</taxon>
        <taxon>Heliornis</taxon>
    </lineage>
</organism>
<dbReference type="AlphaFoldDB" id="A0A7L2B517"/>
<feature type="non-terminal residue" evidence="8">
    <location>
        <position position="97"/>
    </location>
</feature>
<dbReference type="OrthoDB" id="8553405at2759"/>
<dbReference type="InterPro" id="IPR001415">
    <property type="entry name" value="PTH/PTH-rel"/>
</dbReference>
<feature type="compositionally biased region" description="Polar residues" evidence="6">
    <location>
        <begin position="85"/>
        <end position="97"/>
    </location>
</feature>
<evidence type="ECO:0000256" key="1">
    <source>
        <dbReference type="ARBA" id="ARBA00004613"/>
    </source>
</evidence>
<dbReference type="EMBL" id="VXBZ01009115">
    <property type="protein sequence ID" value="NXP52590.1"/>
    <property type="molecule type" value="Genomic_DNA"/>
</dbReference>
<name>A0A7L2B517_9GRUI</name>
<feature type="signal peptide" evidence="7">
    <location>
        <begin position="1"/>
        <end position="25"/>
    </location>
</feature>
<dbReference type="Pfam" id="PF01279">
    <property type="entry name" value="Parathyroid"/>
    <property type="match status" value="1"/>
</dbReference>
<keyword evidence="4" id="KW-0165">Cleavage on pair of basic residues</keyword>
<proteinExistence type="inferred from homology"/>
<comment type="caution">
    <text evidence="8">The sequence shown here is derived from an EMBL/GenBank/DDBJ whole genome shotgun (WGS) entry which is preliminary data.</text>
</comment>
<gene>
    <name evidence="8" type="primary">Pth4</name>
    <name evidence="8" type="ORF">HELFUL_R12519</name>
</gene>
<dbReference type="PANTHER" id="PTHR17223">
    <property type="entry name" value="PARATHYROID HORMONE-RELATED"/>
    <property type="match status" value="1"/>
</dbReference>
<keyword evidence="9" id="KW-1185">Reference proteome</keyword>